<dbReference type="GO" id="GO:0016020">
    <property type="term" value="C:membrane"/>
    <property type="evidence" value="ECO:0007669"/>
    <property type="project" value="UniProtKB-SubCell"/>
</dbReference>
<evidence type="ECO:0000256" key="2">
    <source>
        <dbReference type="ARBA" id="ARBA00006375"/>
    </source>
</evidence>
<keyword evidence="3" id="KW-0812">Transmembrane</keyword>
<keyword evidence="6" id="KW-1185">Reference proteome</keyword>
<dbReference type="InterPro" id="IPR023395">
    <property type="entry name" value="MCP_dom_sf"/>
</dbReference>
<sequence>MSLKENISSNYHAGKFHSTISDQLLSSCVGSIFTSVFVTPFDVVKTRLQVQVKPQSDPKACSIYELCIQENQKLIKGGIQCCKVRKIPYKGTVASESNLYSWIDILLITKICRTIILPKNPIEMYRLLGNLGSKLALLSTLHEEESMLINLMIKTILYLPKLLSRQ</sequence>
<dbReference type="AlphaFoldDB" id="A0AAV4NFN6"/>
<dbReference type="EMBL" id="BPLR01003335">
    <property type="protein sequence ID" value="GIX83473.1"/>
    <property type="molecule type" value="Genomic_DNA"/>
</dbReference>
<organism evidence="5 6">
    <name type="scientific">Caerostris extrusa</name>
    <name type="common">Bark spider</name>
    <name type="synonym">Caerostris bankana</name>
    <dbReference type="NCBI Taxonomy" id="172846"/>
    <lineage>
        <taxon>Eukaryota</taxon>
        <taxon>Metazoa</taxon>
        <taxon>Ecdysozoa</taxon>
        <taxon>Arthropoda</taxon>
        <taxon>Chelicerata</taxon>
        <taxon>Arachnida</taxon>
        <taxon>Araneae</taxon>
        <taxon>Araneomorphae</taxon>
        <taxon>Entelegynae</taxon>
        <taxon>Araneoidea</taxon>
        <taxon>Araneidae</taxon>
        <taxon>Caerostris</taxon>
    </lineage>
</organism>
<reference evidence="5 6" key="1">
    <citation type="submission" date="2021-06" db="EMBL/GenBank/DDBJ databases">
        <title>Caerostris extrusa draft genome.</title>
        <authorList>
            <person name="Kono N."/>
            <person name="Arakawa K."/>
        </authorList>
    </citation>
    <scope>NUCLEOTIDE SEQUENCE [LARGE SCALE GENOMIC DNA]</scope>
</reference>
<accession>A0AAV4NFN6</accession>
<dbReference type="Pfam" id="PF00153">
    <property type="entry name" value="Mito_carr"/>
    <property type="match status" value="1"/>
</dbReference>
<dbReference type="InterPro" id="IPR018108">
    <property type="entry name" value="MCP_transmembrane"/>
</dbReference>
<keyword evidence="4" id="KW-0472">Membrane</keyword>
<comment type="similarity">
    <text evidence="2">Belongs to the mitochondrial carrier (TC 2.A.29) family.</text>
</comment>
<comment type="caution">
    <text evidence="5">The sequence shown here is derived from an EMBL/GenBank/DDBJ whole genome shotgun (WGS) entry which is preliminary data.</text>
</comment>
<dbReference type="SUPFAM" id="SSF103506">
    <property type="entry name" value="Mitochondrial carrier"/>
    <property type="match status" value="1"/>
</dbReference>
<evidence type="ECO:0000256" key="3">
    <source>
        <dbReference type="ARBA" id="ARBA00022692"/>
    </source>
</evidence>
<gene>
    <name evidence="5" type="primary">slc25a39_2</name>
    <name evidence="5" type="ORF">CEXT_521221</name>
</gene>
<dbReference type="Proteomes" id="UP001054945">
    <property type="component" value="Unassembled WGS sequence"/>
</dbReference>
<evidence type="ECO:0000256" key="1">
    <source>
        <dbReference type="ARBA" id="ARBA00004141"/>
    </source>
</evidence>
<comment type="subcellular location">
    <subcellularLocation>
        <location evidence="1">Membrane</location>
        <topology evidence="1">Multi-pass membrane protein</topology>
    </subcellularLocation>
</comment>
<evidence type="ECO:0000313" key="6">
    <source>
        <dbReference type="Proteomes" id="UP001054945"/>
    </source>
</evidence>
<protein>
    <submittedName>
        <fullName evidence="5">Solute carrier family 25 member 39</fullName>
    </submittedName>
</protein>
<dbReference type="Gene3D" id="1.50.40.10">
    <property type="entry name" value="Mitochondrial carrier domain"/>
    <property type="match status" value="1"/>
</dbReference>
<name>A0AAV4NFN6_CAEEX</name>
<proteinExistence type="inferred from homology"/>
<evidence type="ECO:0000256" key="4">
    <source>
        <dbReference type="ARBA" id="ARBA00023136"/>
    </source>
</evidence>
<evidence type="ECO:0000313" key="5">
    <source>
        <dbReference type="EMBL" id="GIX83473.1"/>
    </source>
</evidence>